<evidence type="ECO:0000313" key="1">
    <source>
        <dbReference type="EMBL" id="MCV3214979.1"/>
    </source>
</evidence>
<reference evidence="1 2" key="1">
    <citation type="submission" date="2022-10" db="EMBL/GenBank/DDBJ databases">
        <title>Identification of biosynthetic pathway for the production of the potent trypsin inhibitor radiosumin.</title>
        <authorList>
            <person name="Fewer D.P."/>
            <person name="Delbaje E."/>
            <person name="Ouyang X."/>
            <person name="Agostino P.D."/>
            <person name="Wahlsten M."/>
            <person name="Jokela J."/>
            <person name="Permi P."/>
            <person name="Haapaniemi E."/>
            <person name="Koistinen H."/>
        </authorList>
    </citation>
    <scope>NUCLEOTIDE SEQUENCE [LARGE SCALE GENOMIC DNA]</scope>
    <source>
        <strain evidence="1 2">NIES-515</strain>
    </source>
</reference>
<dbReference type="EMBL" id="JAOWRF010000233">
    <property type="protein sequence ID" value="MCV3214979.1"/>
    <property type="molecule type" value="Genomic_DNA"/>
</dbReference>
<gene>
    <name evidence="1" type="ORF">OGM63_15900</name>
</gene>
<keyword evidence="2" id="KW-1185">Reference proteome</keyword>
<organism evidence="1 2">
    <name type="scientific">Plectonema radiosum NIES-515</name>
    <dbReference type="NCBI Taxonomy" id="2986073"/>
    <lineage>
        <taxon>Bacteria</taxon>
        <taxon>Bacillati</taxon>
        <taxon>Cyanobacteriota</taxon>
        <taxon>Cyanophyceae</taxon>
        <taxon>Oscillatoriophycideae</taxon>
        <taxon>Oscillatoriales</taxon>
        <taxon>Microcoleaceae</taxon>
        <taxon>Plectonema</taxon>
    </lineage>
</organism>
<proteinExistence type="predicted"/>
<name>A0ABT3B0T3_9CYAN</name>
<accession>A0ABT3B0T3</accession>
<comment type="caution">
    <text evidence="1">The sequence shown here is derived from an EMBL/GenBank/DDBJ whole genome shotgun (WGS) entry which is preliminary data.</text>
</comment>
<evidence type="ECO:0000313" key="2">
    <source>
        <dbReference type="Proteomes" id="UP001526143"/>
    </source>
</evidence>
<protein>
    <submittedName>
        <fullName evidence="1">Uncharacterized protein</fullName>
    </submittedName>
</protein>
<dbReference type="Proteomes" id="UP001526143">
    <property type="component" value="Unassembled WGS sequence"/>
</dbReference>
<sequence length="56" mass="6284">MTSTNIPPWLNHVLASPLRSLLGQVMSVSLDGNRQERSRGFINIFLILSIPYQSKS</sequence>
<dbReference type="RefSeq" id="WP_263746561.1">
    <property type="nucleotide sequence ID" value="NZ_JAOWRF010000233.1"/>
</dbReference>